<keyword evidence="9" id="KW-1185">Reference proteome</keyword>
<sequence>MAYARDWGVVTTPIGSIRIEGDDRYLDRIAILTQAEPGRRPDRPALLAAAEQLEAFFAGALRDFDLALKPAATPRGRELRQGLVDVPFGSTLSYGGLARALNSSPRAIGQFCSRNPFPIVVPCHRILATGAIGHYSAGSGIPTKQWLLDHERRLGAPR</sequence>
<evidence type="ECO:0000313" key="8">
    <source>
        <dbReference type="EMBL" id="MEN3748597.1"/>
    </source>
</evidence>
<dbReference type="Pfam" id="PF01035">
    <property type="entry name" value="DNA_binding_1"/>
    <property type="match status" value="1"/>
</dbReference>
<evidence type="ECO:0000256" key="6">
    <source>
        <dbReference type="ARBA" id="ARBA00049348"/>
    </source>
</evidence>
<dbReference type="InterPro" id="IPR001497">
    <property type="entry name" value="MethylDNA_cys_MeTrfase_AS"/>
</dbReference>
<dbReference type="InterPro" id="IPR014048">
    <property type="entry name" value="MethylDNA_cys_MeTrfase_DNA-bd"/>
</dbReference>
<comment type="caution">
    <text evidence="8">The sequence shown here is derived from an EMBL/GenBank/DDBJ whole genome shotgun (WGS) entry which is preliminary data.</text>
</comment>
<dbReference type="Gene3D" id="3.30.160.70">
    <property type="entry name" value="Methylated DNA-protein cysteine methyltransferase domain"/>
    <property type="match status" value="1"/>
</dbReference>
<comment type="catalytic activity">
    <reaction evidence="1">
        <text>a 4-O-methyl-thymidine in DNA + L-cysteinyl-[protein] = a thymidine in DNA + S-methyl-L-cysteinyl-[protein]</text>
        <dbReference type="Rhea" id="RHEA:53428"/>
        <dbReference type="Rhea" id="RHEA-COMP:10131"/>
        <dbReference type="Rhea" id="RHEA-COMP:10132"/>
        <dbReference type="Rhea" id="RHEA-COMP:13555"/>
        <dbReference type="Rhea" id="RHEA-COMP:13556"/>
        <dbReference type="ChEBI" id="CHEBI:29950"/>
        <dbReference type="ChEBI" id="CHEBI:82612"/>
        <dbReference type="ChEBI" id="CHEBI:137386"/>
        <dbReference type="ChEBI" id="CHEBI:137387"/>
        <dbReference type="EC" id="2.1.1.63"/>
    </reaction>
</comment>
<evidence type="ECO:0000256" key="3">
    <source>
        <dbReference type="ARBA" id="ARBA00022679"/>
    </source>
</evidence>
<dbReference type="CDD" id="cd06445">
    <property type="entry name" value="ATase"/>
    <property type="match status" value="1"/>
</dbReference>
<dbReference type="SUPFAM" id="SSF53155">
    <property type="entry name" value="Methylated DNA-protein cysteine methyltransferase domain"/>
    <property type="match status" value="1"/>
</dbReference>
<dbReference type="EMBL" id="JBDIZK010000009">
    <property type="protein sequence ID" value="MEN3748597.1"/>
    <property type="molecule type" value="Genomic_DNA"/>
</dbReference>
<evidence type="ECO:0000256" key="4">
    <source>
        <dbReference type="ARBA" id="ARBA00022763"/>
    </source>
</evidence>
<keyword evidence="2 8" id="KW-0489">Methyltransferase</keyword>
<dbReference type="InterPro" id="IPR036217">
    <property type="entry name" value="MethylDNA_cys_MeTrfase_DNAb"/>
</dbReference>
<keyword evidence="3 8" id="KW-0808">Transferase</keyword>
<gene>
    <name evidence="8" type="ORF">TPR58_15580</name>
</gene>
<evidence type="ECO:0000259" key="7">
    <source>
        <dbReference type="Pfam" id="PF01035"/>
    </source>
</evidence>
<comment type="catalytic activity">
    <reaction evidence="6">
        <text>a 6-O-methyl-2'-deoxyguanosine in DNA + L-cysteinyl-[protein] = S-methyl-L-cysteinyl-[protein] + a 2'-deoxyguanosine in DNA</text>
        <dbReference type="Rhea" id="RHEA:24000"/>
        <dbReference type="Rhea" id="RHEA-COMP:10131"/>
        <dbReference type="Rhea" id="RHEA-COMP:10132"/>
        <dbReference type="Rhea" id="RHEA-COMP:11367"/>
        <dbReference type="Rhea" id="RHEA-COMP:11368"/>
        <dbReference type="ChEBI" id="CHEBI:29950"/>
        <dbReference type="ChEBI" id="CHEBI:82612"/>
        <dbReference type="ChEBI" id="CHEBI:85445"/>
        <dbReference type="ChEBI" id="CHEBI:85448"/>
        <dbReference type="EC" id="2.1.1.63"/>
    </reaction>
</comment>
<organism evidence="8 9">
    <name type="scientific">Sphingomonas rustica</name>
    <dbReference type="NCBI Taxonomy" id="3103142"/>
    <lineage>
        <taxon>Bacteria</taxon>
        <taxon>Pseudomonadati</taxon>
        <taxon>Pseudomonadota</taxon>
        <taxon>Alphaproteobacteria</taxon>
        <taxon>Sphingomonadales</taxon>
        <taxon>Sphingomonadaceae</taxon>
        <taxon>Sphingomonas</taxon>
    </lineage>
</organism>
<evidence type="ECO:0000313" key="9">
    <source>
        <dbReference type="Proteomes" id="UP001427805"/>
    </source>
</evidence>
<dbReference type="PANTHER" id="PTHR10815:SF13">
    <property type="entry name" value="METHYLATED-DNA--PROTEIN-CYSTEINE METHYLTRANSFERASE"/>
    <property type="match status" value="1"/>
</dbReference>
<dbReference type="Proteomes" id="UP001427805">
    <property type="component" value="Unassembled WGS sequence"/>
</dbReference>
<reference evidence="8 9" key="1">
    <citation type="submission" date="2024-05" db="EMBL/GenBank/DDBJ databases">
        <title>Sphingomonas sp. HF-S3 16S ribosomal RNA gene Genome sequencing and assembly.</title>
        <authorList>
            <person name="Lee H."/>
        </authorList>
    </citation>
    <scope>NUCLEOTIDE SEQUENCE [LARGE SCALE GENOMIC DNA]</scope>
    <source>
        <strain evidence="8 9">HF-S3</strain>
    </source>
</reference>
<name>A0ABV0BBI2_9SPHN</name>
<evidence type="ECO:0000256" key="5">
    <source>
        <dbReference type="ARBA" id="ARBA00023204"/>
    </source>
</evidence>
<evidence type="ECO:0000256" key="2">
    <source>
        <dbReference type="ARBA" id="ARBA00022603"/>
    </source>
</evidence>
<keyword evidence="4" id="KW-0227">DNA damage</keyword>
<evidence type="ECO:0000256" key="1">
    <source>
        <dbReference type="ARBA" id="ARBA00001286"/>
    </source>
</evidence>
<dbReference type="PROSITE" id="PS00374">
    <property type="entry name" value="MGMT"/>
    <property type="match status" value="1"/>
</dbReference>
<dbReference type="GO" id="GO:0003908">
    <property type="term" value="F:methylated-DNA-[protein]-cysteine S-methyltransferase activity"/>
    <property type="evidence" value="ECO:0007669"/>
    <property type="project" value="UniProtKB-EC"/>
</dbReference>
<protein>
    <submittedName>
        <fullName evidence="8">Methylated-DNA--[protein]-cysteine S-methyltransferase</fullName>
        <ecNumber evidence="8">2.1.1.63</ecNumber>
    </submittedName>
</protein>
<dbReference type="RefSeq" id="WP_346247623.1">
    <property type="nucleotide sequence ID" value="NZ_JBDIZK010000009.1"/>
</dbReference>
<accession>A0ABV0BBI2</accession>
<dbReference type="EC" id="2.1.1.63" evidence="8"/>
<dbReference type="InterPro" id="IPR036388">
    <property type="entry name" value="WH-like_DNA-bd_sf"/>
</dbReference>
<keyword evidence="5" id="KW-0234">DNA repair</keyword>
<dbReference type="InterPro" id="IPR036631">
    <property type="entry name" value="MGMT_N_sf"/>
</dbReference>
<dbReference type="GO" id="GO:0032259">
    <property type="term" value="P:methylation"/>
    <property type="evidence" value="ECO:0007669"/>
    <property type="project" value="UniProtKB-KW"/>
</dbReference>
<proteinExistence type="predicted"/>
<dbReference type="NCBIfam" id="TIGR00589">
    <property type="entry name" value="ogt"/>
    <property type="match status" value="1"/>
</dbReference>
<feature type="domain" description="Methylated-DNA-[protein]-cysteine S-methyltransferase DNA binding" evidence="7">
    <location>
        <begin position="82"/>
        <end position="152"/>
    </location>
</feature>
<dbReference type="SUPFAM" id="SSF46767">
    <property type="entry name" value="Methylated DNA-protein cysteine methyltransferase, C-terminal domain"/>
    <property type="match status" value="1"/>
</dbReference>
<dbReference type="PANTHER" id="PTHR10815">
    <property type="entry name" value="METHYLATED-DNA--PROTEIN-CYSTEINE METHYLTRANSFERASE"/>
    <property type="match status" value="1"/>
</dbReference>
<dbReference type="Gene3D" id="1.10.10.10">
    <property type="entry name" value="Winged helix-like DNA-binding domain superfamily/Winged helix DNA-binding domain"/>
    <property type="match status" value="1"/>
</dbReference>